<dbReference type="InterPro" id="IPR036603">
    <property type="entry name" value="RBP11-like"/>
</dbReference>
<dbReference type="NCBIfam" id="NF001988">
    <property type="entry name" value="PRK00783.1"/>
    <property type="match status" value="1"/>
</dbReference>
<dbReference type="FunFam" id="2.170.120.12:FF:000002">
    <property type="entry name" value="DNA-directed RNA polymerase II subunit RPB3"/>
    <property type="match status" value="1"/>
</dbReference>
<reference evidence="9" key="1">
    <citation type="journal article" date="2002" name="Science">
        <title>The draft genome of Ciona intestinalis: insights into chordate and vertebrate origins.</title>
        <authorList>
            <person name="Dehal P."/>
            <person name="Satou Y."/>
            <person name="Campbell R.K."/>
            <person name="Chapman J."/>
            <person name="Degnan B."/>
            <person name="De Tomaso A."/>
            <person name="Davidson B."/>
            <person name="Di Gregorio A."/>
            <person name="Gelpke M."/>
            <person name="Goodstein D.M."/>
            <person name="Harafuji N."/>
            <person name="Hastings K.E."/>
            <person name="Ho I."/>
            <person name="Hotta K."/>
            <person name="Huang W."/>
            <person name="Kawashima T."/>
            <person name="Lemaire P."/>
            <person name="Martinez D."/>
            <person name="Meinertzhagen I.A."/>
            <person name="Necula S."/>
            <person name="Nonaka M."/>
            <person name="Putnam N."/>
            <person name="Rash S."/>
            <person name="Saiga H."/>
            <person name="Satake M."/>
            <person name="Terry A."/>
            <person name="Yamada L."/>
            <person name="Wang H.G."/>
            <person name="Awazu S."/>
            <person name="Azumi K."/>
            <person name="Boore J."/>
            <person name="Branno M."/>
            <person name="Chin-Bow S."/>
            <person name="DeSantis R."/>
            <person name="Doyle S."/>
            <person name="Francino P."/>
            <person name="Keys D.N."/>
            <person name="Haga S."/>
            <person name="Hayashi H."/>
            <person name="Hino K."/>
            <person name="Imai K.S."/>
            <person name="Inaba K."/>
            <person name="Kano S."/>
            <person name="Kobayashi K."/>
            <person name="Kobayashi M."/>
            <person name="Lee B.I."/>
            <person name="Makabe K.W."/>
            <person name="Manohar C."/>
            <person name="Matassi G."/>
            <person name="Medina M."/>
            <person name="Mochizuki Y."/>
            <person name="Mount S."/>
            <person name="Morishita T."/>
            <person name="Miura S."/>
            <person name="Nakayama A."/>
            <person name="Nishizaka S."/>
            <person name="Nomoto H."/>
            <person name="Ohta F."/>
            <person name="Oishi K."/>
            <person name="Rigoutsos I."/>
            <person name="Sano M."/>
            <person name="Sasaki A."/>
            <person name="Sasakura Y."/>
            <person name="Shoguchi E."/>
            <person name="Shin-i T."/>
            <person name="Spagnuolo A."/>
            <person name="Stainier D."/>
            <person name="Suzuki M.M."/>
            <person name="Tassy O."/>
            <person name="Takatori N."/>
            <person name="Tokuoka M."/>
            <person name="Yagi K."/>
            <person name="Yoshizaki F."/>
            <person name="Wada S."/>
            <person name="Zhang C."/>
            <person name="Hyatt P.D."/>
            <person name="Larimer F."/>
            <person name="Detter C."/>
            <person name="Doggett N."/>
            <person name="Glavina T."/>
            <person name="Hawkins T."/>
            <person name="Richardson P."/>
            <person name="Lucas S."/>
            <person name="Kohara Y."/>
            <person name="Levine M."/>
            <person name="Satoh N."/>
            <person name="Rokhsar D.S."/>
        </authorList>
    </citation>
    <scope>NUCLEOTIDE SEQUENCE [LARGE SCALE GENOMIC DNA]</scope>
</reference>
<dbReference type="AlphaFoldDB" id="H2XZ54"/>
<organism evidence="8 9">
    <name type="scientific">Ciona intestinalis</name>
    <name type="common">Transparent sea squirt</name>
    <name type="synonym">Ascidia intestinalis</name>
    <dbReference type="NCBI Taxonomy" id="7719"/>
    <lineage>
        <taxon>Eukaryota</taxon>
        <taxon>Metazoa</taxon>
        <taxon>Chordata</taxon>
        <taxon>Tunicata</taxon>
        <taxon>Ascidiacea</taxon>
        <taxon>Phlebobranchia</taxon>
        <taxon>Cionidae</taxon>
        <taxon>Ciona</taxon>
    </lineage>
</organism>
<name>H2XZ54_CIOIN</name>
<dbReference type="GO" id="GO:0046983">
    <property type="term" value="F:protein dimerization activity"/>
    <property type="evidence" value="ECO:0007669"/>
    <property type="project" value="InterPro"/>
</dbReference>
<evidence type="ECO:0000313" key="8">
    <source>
        <dbReference type="Ensembl" id="ENSCINP00000034938.1"/>
    </source>
</evidence>
<dbReference type="SUPFAM" id="SSF56553">
    <property type="entry name" value="Insert subdomain of RNA polymerase alpha subunit"/>
    <property type="match status" value="1"/>
</dbReference>
<dbReference type="Pfam" id="PF01000">
    <property type="entry name" value="RNA_pol_A_bac"/>
    <property type="match status" value="1"/>
</dbReference>
<evidence type="ECO:0000256" key="1">
    <source>
        <dbReference type="ARBA" id="ARBA00004123"/>
    </source>
</evidence>
<dbReference type="GeneTree" id="ENSGT00950000183100"/>
<dbReference type="Pfam" id="PF01193">
    <property type="entry name" value="RNA_pol_L"/>
    <property type="match status" value="1"/>
</dbReference>
<evidence type="ECO:0000313" key="9">
    <source>
        <dbReference type="Proteomes" id="UP000008144"/>
    </source>
</evidence>
<keyword evidence="4" id="KW-0539">Nucleus</keyword>
<dbReference type="SMART" id="SM00662">
    <property type="entry name" value="RPOLD"/>
    <property type="match status" value="1"/>
</dbReference>
<dbReference type="InterPro" id="IPR011262">
    <property type="entry name" value="DNA-dir_RNA_pol_insert"/>
</dbReference>
<evidence type="ECO:0000256" key="6">
    <source>
        <dbReference type="ARBA" id="ARBA00072506"/>
    </source>
</evidence>
<dbReference type="InterPro" id="IPR036643">
    <property type="entry name" value="RNApol_insert_sf"/>
</dbReference>
<comment type="similarity">
    <text evidence="5">Belongs to the archaeal Rpo3/eukaryotic RPB3 RNA polymerase subunit family.</text>
</comment>
<dbReference type="FunCoup" id="H2XZ54">
    <property type="interactions" value="1065"/>
</dbReference>
<dbReference type="InterPro" id="IPR011263">
    <property type="entry name" value="DNA-dir_RNA_pol_RpoA/D/Rpb3"/>
</dbReference>
<dbReference type="Proteomes" id="UP000008144">
    <property type="component" value="Chromosome 2"/>
</dbReference>
<dbReference type="HOGENOM" id="CLU_038421_1_0_1"/>
<reference evidence="8" key="4">
    <citation type="submission" date="2025-09" db="UniProtKB">
        <authorList>
            <consortium name="Ensembl"/>
        </authorList>
    </citation>
    <scope>IDENTIFICATION</scope>
</reference>
<dbReference type="InterPro" id="IPR050518">
    <property type="entry name" value="Rpo3/RPB3_RNA_Pol_subunit"/>
</dbReference>
<feature type="domain" description="DNA-directed RNA polymerase RpoA/D/Rpb3-type" evidence="7">
    <location>
        <begin position="21"/>
        <end position="286"/>
    </location>
</feature>
<dbReference type="Ensembl" id="ENSCINT00000036263.1">
    <property type="protein sequence ID" value="ENSCINP00000034938.1"/>
    <property type="gene ID" value="ENSCING00000021895.1"/>
</dbReference>
<dbReference type="OMA" id="PPILICK"/>
<keyword evidence="3" id="KW-0804">Transcription</keyword>
<protein>
    <recommendedName>
        <fullName evidence="6">DNA-directed RNA polymerase II subunit RPB3</fullName>
    </recommendedName>
</protein>
<dbReference type="Gene3D" id="2.170.120.12">
    <property type="entry name" value="DNA-directed RNA polymerase, insert domain"/>
    <property type="match status" value="1"/>
</dbReference>
<dbReference type="PANTHER" id="PTHR11800:SF2">
    <property type="entry name" value="DNA-DIRECTED RNA POLYMERASE II SUBUNIT RPB3"/>
    <property type="match status" value="1"/>
</dbReference>
<dbReference type="InterPro" id="IPR022842">
    <property type="entry name" value="RNAP_Rpo3/Rpb3/RPAC1"/>
</dbReference>
<keyword evidence="2" id="KW-0240">DNA-directed RNA polymerase</keyword>
<dbReference type="CDD" id="cd07031">
    <property type="entry name" value="RNAP_II_RPB3"/>
    <property type="match status" value="1"/>
</dbReference>
<keyword evidence="9" id="KW-1185">Reference proteome</keyword>
<accession>H2XZ54</accession>
<dbReference type="EMBL" id="EAAA01001450">
    <property type="status" value="NOT_ANNOTATED_CDS"/>
    <property type="molecule type" value="Genomic_DNA"/>
</dbReference>
<comment type="subcellular location">
    <subcellularLocation>
        <location evidence="1">Nucleus</location>
    </subcellularLocation>
</comment>
<dbReference type="HAMAP" id="MF_00320">
    <property type="entry name" value="RNApol_arch_Rpo3"/>
    <property type="match status" value="1"/>
</dbReference>
<dbReference type="STRING" id="7719.ENSCINP00000034938"/>
<reference evidence="8" key="2">
    <citation type="journal article" date="2008" name="Genome Biol.">
        <title>Improved genome assembly and evidence-based global gene model set for the chordate Ciona intestinalis: new insight into intron and operon populations.</title>
        <authorList>
            <person name="Satou Y."/>
            <person name="Mineta K."/>
            <person name="Ogasawara M."/>
            <person name="Sasakura Y."/>
            <person name="Shoguchi E."/>
            <person name="Ueno K."/>
            <person name="Yamada L."/>
            <person name="Matsumoto J."/>
            <person name="Wasserscheid J."/>
            <person name="Dewar K."/>
            <person name="Wiley G.B."/>
            <person name="Macmil S.L."/>
            <person name="Roe B.A."/>
            <person name="Zeller R.W."/>
            <person name="Hastings K.E."/>
            <person name="Lemaire P."/>
            <person name="Lindquist E."/>
            <person name="Endo T."/>
            <person name="Hotta K."/>
            <person name="Inaba K."/>
        </authorList>
    </citation>
    <scope>NUCLEOTIDE SEQUENCE [LARGE SCALE GENOMIC DNA]</scope>
    <source>
        <strain evidence="8">wild type</strain>
    </source>
</reference>
<reference evidence="8" key="3">
    <citation type="submission" date="2025-08" db="UniProtKB">
        <authorList>
            <consortium name="Ensembl"/>
        </authorList>
    </citation>
    <scope>IDENTIFICATION</scope>
</reference>
<evidence type="ECO:0000259" key="7">
    <source>
        <dbReference type="SMART" id="SM00662"/>
    </source>
</evidence>
<dbReference type="SUPFAM" id="SSF55257">
    <property type="entry name" value="RBP11-like subunits of RNA polymerase"/>
    <property type="match status" value="1"/>
</dbReference>
<evidence type="ECO:0000256" key="5">
    <source>
        <dbReference type="ARBA" id="ARBA00025804"/>
    </source>
</evidence>
<evidence type="ECO:0000256" key="2">
    <source>
        <dbReference type="ARBA" id="ARBA00022478"/>
    </source>
</evidence>
<dbReference type="Gene3D" id="3.30.1360.10">
    <property type="entry name" value="RNA polymerase, RBP11-like subunit"/>
    <property type="match status" value="1"/>
</dbReference>
<evidence type="ECO:0000256" key="3">
    <source>
        <dbReference type="ARBA" id="ARBA00023163"/>
    </source>
</evidence>
<dbReference type="GO" id="GO:0003899">
    <property type="term" value="F:DNA-directed RNA polymerase activity"/>
    <property type="evidence" value="ECO:0007669"/>
    <property type="project" value="InterPro"/>
</dbReference>
<sequence length="286" mass="32481">LIVMPFANQPTVSITELTEDNVKFVVEDTDLSTANSVRRVFIAEVPTLAIDWIQIEENSSVLNDEFLSHRIGLIPLTSGINLFKIFIQYSRDCMCDDFCQDCSVEFYLDVKCTGEGTRQVTTRDLISMNPKVVPITSRSRGDSSKSFGEQDDILIAKLRKGQSLKFKAFAKKGFGKEHAKWQCVSAVAFEYDPDNALRHTTYPKPEEWPKSEYSELADDEDKYQAEHVVHNETWNLKCLLRSEISFDPHGKPNKFFFNVESTGALRPENIVLNGLAVLKKKLSDLQ</sequence>
<dbReference type="GO" id="GO:0005665">
    <property type="term" value="C:RNA polymerase II, core complex"/>
    <property type="evidence" value="ECO:0000318"/>
    <property type="project" value="GO_Central"/>
</dbReference>
<dbReference type="PANTHER" id="PTHR11800">
    <property type="entry name" value="DNA-DIRECTED RNA POLYMERASE"/>
    <property type="match status" value="1"/>
</dbReference>
<proteinExistence type="inferred from homology"/>
<evidence type="ECO:0000256" key="4">
    <source>
        <dbReference type="ARBA" id="ARBA00023242"/>
    </source>
</evidence>
<dbReference type="GO" id="GO:0006366">
    <property type="term" value="P:transcription by RNA polymerase II"/>
    <property type="evidence" value="ECO:0000318"/>
    <property type="project" value="GO_Central"/>
</dbReference>
<dbReference type="InParanoid" id="H2XZ54"/>